<protein>
    <submittedName>
        <fullName evidence="2">Metalloregulator ArsR/SmtB family transcription factor</fullName>
    </submittedName>
</protein>
<evidence type="ECO:0000259" key="1">
    <source>
        <dbReference type="PROSITE" id="PS50987"/>
    </source>
</evidence>
<dbReference type="Pfam" id="PF01022">
    <property type="entry name" value="HTH_5"/>
    <property type="match status" value="1"/>
</dbReference>
<reference evidence="2 3" key="1">
    <citation type="submission" date="2020-07" db="EMBL/GenBank/DDBJ databases">
        <authorList>
            <person name="Feng X."/>
        </authorList>
    </citation>
    <scope>NUCLEOTIDE SEQUENCE [LARGE SCALE GENOMIC DNA]</scope>
    <source>
        <strain evidence="2 3">JCM31066</strain>
    </source>
</reference>
<evidence type="ECO:0000313" key="3">
    <source>
        <dbReference type="Proteomes" id="UP000546464"/>
    </source>
</evidence>
<dbReference type="PANTHER" id="PTHR43591">
    <property type="entry name" value="METHYLTRANSFERASE"/>
    <property type="match status" value="1"/>
</dbReference>
<sequence>MSDPLETLKLLADPTRLRVVALLVQEELSVAELQEILGMGQSRISSHLSLLRKGGLTSDRRDGKRSFYSLARNLPAGERQLIEAACRATAHQPELEIDAANLARILDKRRRQAEQYFNQVAGRLGKNYCPGRSWEGIGHFLLHLTPKIKIADLGAGEGVLAQLLAQRAEAVYCIDNSPKMVEVGTDLAERHGIDNLYYQLGDIEDVPLKDASVDLAYLSQALHHARKPFRALSEAHRILKPGGRLIVLDLKEHAFEKARDLYADTWLGFAENTLYQWLKELGFEHVDVSIVAREEQEPYFETLLASGVRPLE</sequence>
<comment type="caution">
    <text evidence="2">The sequence shown here is derived from an EMBL/GenBank/DDBJ whole genome shotgun (WGS) entry which is preliminary data.</text>
</comment>
<dbReference type="CDD" id="cd00090">
    <property type="entry name" value="HTH_ARSR"/>
    <property type="match status" value="1"/>
</dbReference>
<dbReference type="PANTHER" id="PTHR43591:SF24">
    <property type="entry name" value="2-METHOXY-6-POLYPRENYL-1,4-BENZOQUINOL METHYLASE, MITOCHONDRIAL"/>
    <property type="match status" value="1"/>
</dbReference>
<feature type="domain" description="HTH arsR-type" evidence="1">
    <location>
        <begin position="1"/>
        <end position="96"/>
    </location>
</feature>
<dbReference type="Gene3D" id="3.40.50.150">
    <property type="entry name" value="Vaccinia Virus protein VP39"/>
    <property type="match status" value="1"/>
</dbReference>
<dbReference type="InterPro" id="IPR036388">
    <property type="entry name" value="WH-like_DNA-bd_sf"/>
</dbReference>
<dbReference type="Gene3D" id="1.10.10.10">
    <property type="entry name" value="Winged helix-like DNA-binding domain superfamily/Winged helix DNA-binding domain"/>
    <property type="match status" value="1"/>
</dbReference>
<dbReference type="NCBIfam" id="NF033788">
    <property type="entry name" value="HTH_metalloreg"/>
    <property type="match status" value="1"/>
</dbReference>
<dbReference type="GO" id="GO:0008757">
    <property type="term" value="F:S-adenosylmethionine-dependent methyltransferase activity"/>
    <property type="evidence" value="ECO:0007669"/>
    <property type="project" value="InterPro"/>
</dbReference>
<dbReference type="Proteomes" id="UP000546464">
    <property type="component" value="Unassembled WGS sequence"/>
</dbReference>
<dbReference type="Pfam" id="PF08241">
    <property type="entry name" value="Methyltransf_11"/>
    <property type="match status" value="1"/>
</dbReference>
<keyword evidence="3" id="KW-1185">Reference proteome</keyword>
<dbReference type="SUPFAM" id="SSF53335">
    <property type="entry name" value="S-adenosyl-L-methionine-dependent methyltransferases"/>
    <property type="match status" value="1"/>
</dbReference>
<dbReference type="GO" id="GO:0003700">
    <property type="term" value="F:DNA-binding transcription factor activity"/>
    <property type="evidence" value="ECO:0007669"/>
    <property type="project" value="InterPro"/>
</dbReference>
<dbReference type="SMART" id="SM00418">
    <property type="entry name" value="HTH_ARSR"/>
    <property type="match status" value="1"/>
</dbReference>
<dbReference type="InterPro" id="IPR029063">
    <property type="entry name" value="SAM-dependent_MTases_sf"/>
</dbReference>
<dbReference type="InterPro" id="IPR013216">
    <property type="entry name" value="Methyltransf_11"/>
</dbReference>
<dbReference type="AlphaFoldDB" id="A0A842HJW1"/>
<dbReference type="SUPFAM" id="SSF46785">
    <property type="entry name" value="Winged helix' DNA-binding domain"/>
    <property type="match status" value="1"/>
</dbReference>
<proteinExistence type="predicted"/>
<dbReference type="EMBL" id="JACHVB010000064">
    <property type="protein sequence ID" value="MBC2596410.1"/>
    <property type="molecule type" value="Genomic_DNA"/>
</dbReference>
<name>A0A842HJW1_9BACT</name>
<dbReference type="PROSITE" id="PS50987">
    <property type="entry name" value="HTH_ARSR_2"/>
    <property type="match status" value="1"/>
</dbReference>
<organism evidence="2 3">
    <name type="scientific">Ruficoccus amylovorans</name>
    <dbReference type="NCBI Taxonomy" id="1804625"/>
    <lineage>
        <taxon>Bacteria</taxon>
        <taxon>Pseudomonadati</taxon>
        <taxon>Verrucomicrobiota</taxon>
        <taxon>Opitutia</taxon>
        <taxon>Puniceicoccales</taxon>
        <taxon>Cerasicoccaceae</taxon>
        <taxon>Ruficoccus</taxon>
    </lineage>
</organism>
<dbReference type="PRINTS" id="PR00778">
    <property type="entry name" value="HTHARSR"/>
</dbReference>
<gene>
    <name evidence="2" type="ORF">H5P28_19245</name>
</gene>
<dbReference type="InterPro" id="IPR036390">
    <property type="entry name" value="WH_DNA-bd_sf"/>
</dbReference>
<dbReference type="RefSeq" id="WP_185677317.1">
    <property type="nucleotide sequence ID" value="NZ_JACHVB010000064.1"/>
</dbReference>
<evidence type="ECO:0000313" key="2">
    <source>
        <dbReference type="EMBL" id="MBC2596410.1"/>
    </source>
</evidence>
<dbReference type="InterPro" id="IPR011991">
    <property type="entry name" value="ArsR-like_HTH"/>
</dbReference>
<accession>A0A842HJW1</accession>
<dbReference type="CDD" id="cd02440">
    <property type="entry name" value="AdoMet_MTases"/>
    <property type="match status" value="1"/>
</dbReference>
<dbReference type="InterPro" id="IPR001845">
    <property type="entry name" value="HTH_ArsR_DNA-bd_dom"/>
</dbReference>